<dbReference type="Pfam" id="PF05685">
    <property type="entry name" value="Uma2"/>
    <property type="match status" value="1"/>
</dbReference>
<keyword evidence="3" id="KW-1185">Reference proteome</keyword>
<dbReference type="PANTHER" id="PTHR35400:SF3">
    <property type="entry name" value="SLL1072 PROTEIN"/>
    <property type="match status" value="1"/>
</dbReference>
<gene>
    <name evidence="2" type="ORF">EKG83_00520</name>
</gene>
<organism evidence="2 3">
    <name type="scientific">Saccharothrix syringae</name>
    <name type="common">Nocardiopsis syringae</name>
    <dbReference type="NCBI Taxonomy" id="103733"/>
    <lineage>
        <taxon>Bacteria</taxon>
        <taxon>Bacillati</taxon>
        <taxon>Actinomycetota</taxon>
        <taxon>Actinomycetes</taxon>
        <taxon>Pseudonocardiales</taxon>
        <taxon>Pseudonocardiaceae</taxon>
        <taxon>Saccharothrix</taxon>
    </lineage>
</organism>
<name>A0A5Q0GR25_SACSY</name>
<dbReference type="InterPro" id="IPR011335">
    <property type="entry name" value="Restrct_endonuc-II-like"/>
</dbReference>
<evidence type="ECO:0000313" key="3">
    <source>
        <dbReference type="Proteomes" id="UP000325787"/>
    </source>
</evidence>
<dbReference type="PANTHER" id="PTHR35400">
    <property type="entry name" value="SLR1083 PROTEIN"/>
    <property type="match status" value="1"/>
</dbReference>
<dbReference type="KEGG" id="ssyi:EKG83_00520"/>
<protein>
    <submittedName>
        <fullName evidence="2">Uma2 family endonuclease</fullName>
    </submittedName>
</protein>
<keyword evidence="2" id="KW-0540">Nuclease</keyword>
<dbReference type="InterPro" id="IPR008538">
    <property type="entry name" value="Uma2"/>
</dbReference>
<keyword evidence="2" id="KW-0255">Endonuclease</keyword>
<dbReference type="InterPro" id="IPR012296">
    <property type="entry name" value="Nuclease_put_TT1808"/>
</dbReference>
<dbReference type="SUPFAM" id="SSF52980">
    <property type="entry name" value="Restriction endonuclease-like"/>
    <property type="match status" value="1"/>
</dbReference>
<evidence type="ECO:0000313" key="2">
    <source>
        <dbReference type="EMBL" id="QFZ16145.1"/>
    </source>
</evidence>
<accession>A0A5Q0GR25</accession>
<dbReference type="OrthoDB" id="9799703at2"/>
<reference evidence="3" key="1">
    <citation type="journal article" date="2021" name="Curr. Microbiol.">
        <title>Complete genome of nocamycin-producing strain Saccharothrix syringae NRRL B-16468 reveals the biosynthetic potential for secondary metabolites.</title>
        <authorList>
            <person name="Mo X."/>
            <person name="Yang S."/>
        </authorList>
    </citation>
    <scope>NUCLEOTIDE SEQUENCE [LARGE SCALE GENOMIC DNA]</scope>
    <source>
        <strain evidence="3">ATCC 51364 / DSM 43886 / JCM 6844 / KCTC 9398 / NBRC 14523 / NRRL B-16468 / INA 2240</strain>
    </source>
</reference>
<feature type="domain" description="Putative restriction endonuclease" evidence="1">
    <location>
        <begin position="18"/>
        <end position="151"/>
    </location>
</feature>
<evidence type="ECO:0000259" key="1">
    <source>
        <dbReference type="Pfam" id="PF05685"/>
    </source>
</evidence>
<sequence length="190" mass="21009">MKDETTALRQPRLFTVAEYAALGEVEPGYSELWEGRLLVAPTPGPRHALALGELYFRLWHRLPGDLAVLHNTDVDLELAEPDEPGFSRRPDLVVTTREAARGERMLRASEVLVVCEIVSPGSKRTDRVVKRAEYADAGIPHYWIVDLDEPTSLTPCHLAGDFGYQDPGDVTGTFTTGVPFPVTIDLEQLG</sequence>
<proteinExistence type="predicted"/>
<dbReference type="Proteomes" id="UP000325787">
    <property type="component" value="Chromosome"/>
</dbReference>
<dbReference type="EMBL" id="CP034550">
    <property type="protein sequence ID" value="QFZ16145.1"/>
    <property type="molecule type" value="Genomic_DNA"/>
</dbReference>
<dbReference type="Gene3D" id="3.90.1570.10">
    <property type="entry name" value="tt1808, chain A"/>
    <property type="match status" value="1"/>
</dbReference>
<dbReference type="RefSeq" id="WP_051766890.1">
    <property type="nucleotide sequence ID" value="NZ_CP034550.1"/>
</dbReference>
<dbReference type="CDD" id="cd06260">
    <property type="entry name" value="DUF820-like"/>
    <property type="match status" value="1"/>
</dbReference>
<dbReference type="AlphaFoldDB" id="A0A5Q0GR25"/>
<keyword evidence="2" id="KW-0378">Hydrolase</keyword>
<dbReference type="GO" id="GO:0004519">
    <property type="term" value="F:endonuclease activity"/>
    <property type="evidence" value="ECO:0007669"/>
    <property type="project" value="UniProtKB-KW"/>
</dbReference>